<accession>A0A2R6QKN7</accession>
<dbReference type="Proteomes" id="UP000241394">
    <property type="component" value="Chromosome LG15"/>
</dbReference>
<organism evidence="10 11">
    <name type="scientific">Actinidia chinensis var. chinensis</name>
    <name type="common">Chinese soft-hair kiwi</name>
    <dbReference type="NCBI Taxonomy" id="1590841"/>
    <lineage>
        <taxon>Eukaryota</taxon>
        <taxon>Viridiplantae</taxon>
        <taxon>Streptophyta</taxon>
        <taxon>Embryophyta</taxon>
        <taxon>Tracheophyta</taxon>
        <taxon>Spermatophyta</taxon>
        <taxon>Magnoliopsida</taxon>
        <taxon>eudicotyledons</taxon>
        <taxon>Gunneridae</taxon>
        <taxon>Pentapetalae</taxon>
        <taxon>asterids</taxon>
        <taxon>Ericales</taxon>
        <taxon>Actinidiaceae</taxon>
        <taxon>Actinidia</taxon>
    </lineage>
</organism>
<protein>
    <submittedName>
        <fullName evidence="10">Disease resistance protein</fullName>
    </submittedName>
</protein>
<dbReference type="EMBL" id="NKQK01000015">
    <property type="protein sequence ID" value="PSS09945.1"/>
    <property type="molecule type" value="Genomic_DNA"/>
</dbReference>
<dbReference type="OrthoDB" id="1896560at2759"/>
<feature type="domain" description="NB-ARC" evidence="6">
    <location>
        <begin position="168"/>
        <end position="339"/>
    </location>
</feature>
<dbReference type="InterPro" id="IPR027417">
    <property type="entry name" value="P-loop_NTPase"/>
</dbReference>
<keyword evidence="11" id="KW-1185">Reference proteome</keyword>
<dbReference type="FunFam" id="3.40.50.300:FF:001091">
    <property type="entry name" value="Probable disease resistance protein At1g61300"/>
    <property type="match status" value="1"/>
</dbReference>
<feature type="domain" description="Disease resistance protein winged helix" evidence="8">
    <location>
        <begin position="352"/>
        <end position="393"/>
    </location>
</feature>
<evidence type="ECO:0000256" key="3">
    <source>
        <dbReference type="ARBA" id="ARBA00022741"/>
    </source>
</evidence>
<dbReference type="Gramene" id="PSS09945">
    <property type="protein sequence ID" value="PSS09945"/>
    <property type="gene ID" value="CEY00_Acc17033"/>
</dbReference>
<dbReference type="PRINTS" id="PR00364">
    <property type="entry name" value="DISEASERSIST"/>
</dbReference>
<dbReference type="InterPro" id="IPR032675">
    <property type="entry name" value="LRR_dom_sf"/>
</dbReference>
<dbReference type="SUPFAM" id="SSF52540">
    <property type="entry name" value="P-loop containing nucleoside triphosphate hydrolases"/>
    <property type="match status" value="1"/>
</dbReference>
<reference evidence="10 11" key="1">
    <citation type="submission" date="2017-07" db="EMBL/GenBank/DDBJ databases">
        <title>An improved, manually edited Actinidia chinensis var. chinensis (kiwifruit) genome highlights the challenges associated with draft genomes and gene prediction in plants.</title>
        <authorList>
            <person name="Pilkington S."/>
            <person name="Crowhurst R."/>
            <person name="Hilario E."/>
            <person name="Nardozza S."/>
            <person name="Fraser L."/>
            <person name="Peng Y."/>
            <person name="Gunaseelan K."/>
            <person name="Simpson R."/>
            <person name="Tahir J."/>
            <person name="Deroles S."/>
            <person name="Templeton K."/>
            <person name="Luo Z."/>
            <person name="Davy M."/>
            <person name="Cheng C."/>
            <person name="Mcneilage M."/>
            <person name="Scaglione D."/>
            <person name="Liu Y."/>
            <person name="Zhang Q."/>
            <person name="Datson P."/>
            <person name="De Silva N."/>
            <person name="Gardiner S."/>
            <person name="Bassett H."/>
            <person name="Chagne D."/>
            <person name="Mccallum J."/>
            <person name="Dzierzon H."/>
            <person name="Deng C."/>
            <person name="Wang Y.-Y."/>
            <person name="Barron N."/>
            <person name="Manako K."/>
            <person name="Bowen J."/>
            <person name="Foster T."/>
            <person name="Erridge Z."/>
            <person name="Tiffin H."/>
            <person name="Waite C."/>
            <person name="Davies K."/>
            <person name="Grierson E."/>
            <person name="Laing W."/>
            <person name="Kirk R."/>
            <person name="Chen X."/>
            <person name="Wood M."/>
            <person name="Montefiori M."/>
            <person name="Brummell D."/>
            <person name="Schwinn K."/>
            <person name="Catanach A."/>
            <person name="Fullerton C."/>
            <person name="Li D."/>
            <person name="Meiyalaghan S."/>
            <person name="Nieuwenhuizen N."/>
            <person name="Read N."/>
            <person name="Prakash R."/>
            <person name="Hunter D."/>
            <person name="Zhang H."/>
            <person name="Mckenzie M."/>
            <person name="Knabel M."/>
            <person name="Harris A."/>
            <person name="Allan A."/>
            <person name="Chen A."/>
            <person name="Janssen B."/>
            <person name="Plunkett B."/>
            <person name="Dwamena C."/>
            <person name="Voogd C."/>
            <person name="Leif D."/>
            <person name="Lafferty D."/>
            <person name="Souleyre E."/>
            <person name="Varkonyi-Gasic E."/>
            <person name="Gambi F."/>
            <person name="Hanley J."/>
            <person name="Yao J.-L."/>
            <person name="Cheung J."/>
            <person name="David K."/>
            <person name="Warren B."/>
            <person name="Marsh K."/>
            <person name="Snowden K."/>
            <person name="Lin-Wang K."/>
            <person name="Brian L."/>
            <person name="Martinez-Sanchez M."/>
            <person name="Wang M."/>
            <person name="Ileperuma N."/>
            <person name="Macnee N."/>
            <person name="Campin R."/>
            <person name="Mcatee P."/>
            <person name="Drummond R."/>
            <person name="Espley R."/>
            <person name="Ireland H."/>
            <person name="Wu R."/>
            <person name="Atkinson R."/>
            <person name="Karunairetnam S."/>
            <person name="Bulley S."/>
            <person name="Chunkath S."/>
            <person name="Hanley Z."/>
            <person name="Storey R."/>
            <person name="Thrimawithana A."/>
            <person name="Thomson S."/>
            <person name="David C."/>
            <person name="Testolin R."/>
        </authorList>
    </citation>
    <scope>NUCLEOTIDE SEQUENCE [LARGE SCALE GENOMIC DNA]</scope>
    <source>
        <strain evidence="11">cv. Red5</strain>
        <tissue evidence="10">Young leaf</tissue>
    </source>
</reference>
<dbReference type="SUPFAM" id="SSF52058">
    <property type="entry name" value="L domain-like"/>
    <property type="match status" value="3"/>
</dbReference>
<dbReference type="PANTHER" id="PTHR36766">
    <property type="entry name" value="PLANT BROAD-SPECTRUM MILDEW RESISTANCE PROTEIN RPW8"/>
    <property type="match status" value="1"/>
</dbReference>
<name>A0A2R6QKN7_ACTCC</name>
<dbReference type="InParanoid" id="A0A2R6QKN7"/>
<dbReference type="InterPro" id="IPR002182">
    <property type="entry name" value="NB-ARC"/>
</dbReference>
<keyword evidence="1" id="KW-0433">Leucine-rich repeat</keyword>
<dbReference type="OMA" id="FNECGEV"/>
<evidence type="ECO:0000256" key="4">
    <source>
        <dbReference type="ARBA" id="ARBA00022821"/>
    </source>
</evidence>
<keyword evidence="4" id="KW-0611">Plant defense</keyword>
<dbReference type="Gene3D" id="3.40.50.300">
    <property type="entry name" value="P-loop containing nucleotide triphosphate hydrolases"/>
    <property type="match status" value="1"/>
</dbReference>
<evidence type="ECO:0000256" key="1">
    <source>
        <dbReference type="ARBA" id="ARBA00022614"/>
    </source>
</evidence>
<keyword evidence="3" id="KW-0547">Nucleotide-binding</keyword>
<dbReference type="InterPro" id="IPR056789">
    <property type="entry name" value="LRR_R13L1-DRL21"/>
</dbReference>
<evidence type="ECO:0000259" key="6">
    <source>
        <dbReference type="Pfam" id="PF00931"/>
    </source>
</evidence>
<dbReference type="STRING" id="1590841.A0A2R6QKN7"/>
<keyword evidence="5" id="KW-0067">ATP-binding</keyword>
<evidence type="ECO:0000313" key="11">
    <source>
        <dbReference type="Proteomes" id="UP000241394"/>
    </source>
</evidence>
<feature type="domain" description="R13L1/DRL21-like LRR repeat region" evidence="9">
    <location>
        <begin position="571"/>
        <end position="695"/>
    </location>
</feature>
<sequence length="1184" mass="134890">MAEFVGAAFLSAALQVMFDRLASREFVNVFRGRKDGSKLLKKLRLKLLELNAVLNDAEGKQITNPAVKDWLDELKDVVYYADDLVDEIATEALRCQSGQDQVRPSTPTSTNLFNAHIESKIKEIMDMLEDFTKGIDVLGLREGIAQNLSHRLPTTSLVDESSVYGRDNDKEDIIKMLLSEEATGNEIDVIPIVGMGGVGKTTLAQLLYNDDRVHEHFEMKAWVCVSEEFDVLRVTRTVLEAVTGQTSDAKDLNLLQVKLKESLSGKKFLIILDDVWNENYDQWDVLRNPFRHGGHGSWIIVTTRIESVASTMQTVPIHRLQELGFEDCWNLFSNHAFGKGDHDVHPNLEKIDYEFHMEELVLIWIAEGFVEQPKGNRTIEEEGYEHFQELLSRLDDDKPLSICEKVRHFSYVRGKFDGFEKLKVINEAKSLRTFLPLSPQRFLIKYLSKKVLDEILPRLTRLRVLSLSYYEIMELPCSIGNLIHLRYLDLSYTPIKQLPASVCALYNLETLLLCHCLHLTTLPVGIRKLVCLRHLDITGTKLEEMPMQMSQLKGLQHLTAFVVGKCKGLGIEELKEYSNLRGTLSISSLQNVVGGMDAVAAKLREKMYLEELVLEWGSTTDDSQNERDVLGKLQPHTNLNRLGIKNYGGTRFPDWLGDQSFCNMVSLHFENCKYCSSLPPLGQLPYLKRLTIKKMQGITKVGSEFFGDGFLSKPFQSLESLRFEEMFEWAEWCILEASEFSRLQKLEVIECPKLIGDLPKHIPSLVRLEISECPELVVSLSRTSFMHELVLNKCQGIEFGWQDVPSVEKLVISGTASLKDLTSELCTLKNLKELRLENCPSLLSFPDSRLPPMLTTLKIGDCEAIQCFPEGMMHLNNLKELSVERCPKLVLPLSEEMRNCYTYLQSLSLYQCDSLKSLPLGFFPKLRSLSIDYCINLETLSISDGLGLQNLTSLESVWINYCSNFVSFPRGGLPAPNLTTLWVFRCQKLKALPDQMHTLLPSLQSSWISSCPEIESFPEGGLPPKLRSLHIQDCDKLVTRRREWGLQRLLSLTHFTISGKRKEDVEYFPEEGLLPSTLMSLRIEHLPKLTSLNSRGLQLLGSLKYMMISNCPQLRSLPEEGLPTSLRLLEIMYCPLLKPRCHKEKGDEWHKIAGIPFIHLDNEMIFEQVTLGQIQSSDFYKLYR</sequence>
<dbReference type="GO" id="GO:0043531">
    <property type="term" value="F:ADP binding"/>
    <property type="evidence" value="ECO:0007669"/>
    <property type="project" value="InterPro"/>
</dbReference>
<evidence type="ECO:0000313" key="10">
    <source>
        <dbReference type="EMBL" id="PSS09945.1"/>
    </source>
</evidence>
<dbReference type="Pfam" id="PF18052">
    <property type="entry name" value="Rx_N"/>
    <property type="match status" value="1"/>
</dbReference>
<dbReference type="GO" id="GO:0006952">
    <property type="term" value="P:defense response"/>
    <property type="evidence" value="ECO:0007669"/>
    <property type="project" value="UniProtKB-KW"/>
</dbReference>
<reference evidence="11" key="2">
    <citation type="journal article" date="2018" name="BMC Genomics">
        <title>A manually annotated Actinidia chinensis var. chinensis (kiwifruit) genome highlights the challenges associated with draft genomes and gene prediction in plants.</title>
        <authorList>
            <person name="Pilkington S.M."/>
            <person name="Crowhurst R."/>
            <person name="Hilario E."/>
            <person name="Nardozza S."/>
            <person name="Fraser L."/>
            <person name="Peng Y."/>
            <person name="Gunaseelan K."/>
            <person name="Simpson R."/>
            <person name="Tahir J."/>
            <person name="Deroles S.C."/>
            <person name="Templeton K."/>
            <person name="Luo Z."/>
            <person name="Davy M."/>
            <person name="Cheng C."/>
            <person name="McNeilage M."/>
            <person name="Scaglione D."/>
            <person name="Liu Y."/>
            <person name="Zhang Q."/>
            <person name="Datson P."/>
            <person name="De Silva N."/>
            <person name="Gardiner S.E."/>
            <person name="Bassett H."/>
            <person name="Chagne D."/>
            <person name="McCallum J."/>
            <person name="Dzierzon H."/>
            <person name="Deng C."/>
            <person name="Wang Y.Y."/>
            <person name="Barron L."/>
            <person name="Manako K."/>
            <person name="Bowen J."/>
            <person name="Foster T.M."/>
            <person name="Erridge Z.A."/>
            <person name="Tiffin H."/>
            <person name="Waite C.N."/>
            <person name="Davies K.M."/>
            <person name="Grierson E.P."/>
            <person name="Laing W.A."/>
            <person name="Kirk R."/>
            <person name="Chen X."/>
            <person name="Wood M."/>
            <person name="Montefiori M."/>
            <person name="Brummell D.A."/>
            <person name="Schwinn K.E."/>
            <person name="Catanach A."/>
            <person name="Fullerton C."/>
            <person name="Li D."/>
            <person name="Meiyalaghan S."/>
            <person name="Nieuwenhuizen N."/>
            <person name="Read N."/>
            <person name="Prakash R."/>
            <person name="Hunter D."/>
            <person name="Zhang H."/>
            <person name="McKenzie M."/>
            <person name="Knabel M."/>
            <person name="Harris A."/>
            <person name="Allan A.C."/>
            <person name="Gleave A."/>
            <person name="Chen A."/>
            <person name="Janssen B.J."/>
            <person name="Plunkett B."/>
            <person name="Ampomah-Dwamena C."/>
            <person name="Voogd C."/>
            <person name="Leif D."/>
            <person name="Lafferty D."/>
            <person name="Souleyre E.J.F."/>
            <person name="Varkonyi-Gasic E."/>
            <person name="Gambi F."/>
            <person name="Hanley J."/>
            <person name="Yao J.L."/>
            <person name="Cheung J."/>
            <person name="David K.M."/>
            <person name="Warren B."/>
            <person name="Marsh K."/>
            <person name="Snowden K.C."/>
            <person name="Lin-Wang K."/>
            <person name="Brian L."/>
            <person name="Martinez-Sanchez M."/>
            <person name="Wang M."/>
            <person name="Ileperuma N."/>
            <person name="Macnee N."/>
            <person name="Campin R."/>
            <person name="McAtee P."/>
            <person name="Drummond R.S.M."/>
            <person name="Espley R.V."/>
            <person name="Ireland H.S."/>
            <person name="Wu R."/>
            <person name="Atkinson R.G."/>
            <person name="Karunairetnam S."/>
            <person name="Bulley S."/>
            <person name="Chunkath S."/>
            <person name="Hanley Z."/>
            <person name="Storey R."/>
            <person name="Thrimawithana A.H."/>
            <person name="Thomson S."/>
            <person name="David C."/>
            <person name="Testolin R."/>
            <person name="Huang H."/>
            <person name="Hellens R.P."/>
            <person name="Schaffer R.J."/>
        </authorList>
    </citation>
    <scope>NUCLEOTIDE SEQUENCE [LARGE SCALE GENOMIC DNA]</scope>
    <source>
        <strain evidence="11">cv. Red5</strain>
    </source>
</reference>
<dbReference type="PANTHER" id="PTHR36766:SF51">
    <property type="entry name" value="DISEASE RESISTANCE RPP13-LIKE PROTEIN 1"/>
    <property type="match status" value="1"/>
</dbReference>
<evidence type="ECO:0000256" key="2">
    <source>
        <dbReference type="ARBA" id="ARBA00022737"/>
    </source>
</evidence>
<dbReference type="InterPro" id="IPR058922">
    <property type="entry name" value="WHD_DRP"/>
</dbReference>
<dbReference type="Gene3D" id="3.80.10.10">
    <property type="entry name" value="Ribonuclease Inhibitor"/>
    <property type="match status" value="4"/>
</dbReference>
<dbReference type="AlphaFoldDB" id="A0A2R6QKN7"/>
<dbReference type="Pfam" id="PF25019">
    <property type="entry name" value="LRR_R13L1-DRL21"/>
    <property type="match status" value="1"/>
</dbReference>
<evidence type="ECO:0000259" key="9">
    <source>
        <dbReference type="Pfam" id="PF25019"/>
    </source>
</evidence>
<feature type="domain" description="Disease resistance N-terminal" evidence="7">
    <location>
        <begin position="9"/>
        <end position="99"/>
    </location>
</feature>
<dbReference type="GO" id="GO:0051707">
    <property type="term" value="P:response to other organism"/>
    <property type="evidence" value="ECO:0007669"/>
    <property type="project" value="UniProtKB-ARBA"/>
</dbReference>
<dbReference type="Pfam" id="PF23559">
    <property type="entry name" value="WHD_DRP"/>
    <property type="match status" value="1"/>
</dbReference>
<dbReference type="GO" id="GO:0005524">
    <property type="term" value="F:ATP binding"/>
    <property type="evidence" value="ECO:0007669"/>
    <property type="project" value="UniProtKB-KW"/>
</dbReference>
<dbReference type="InterPro" id="IPR041118">
    <property type="entry name" value="Rx_N"/>
</dbReference>
<proteinExistence type="predicted"/>
<gene>
    <name evidence="10" type="ORF">CEY00_Acc17033</name>
</gene>
<dbReference type="Gene3D" id="1.20.5.4130">
    <property type="match status" value="1"/>
</dbReference>
<evidence type="ECO:0000256" key="5">
    <source>
        <dbReference type="ARBA" id="ARBA00022840"/>
    </source>
</evidence>
<evidence type="ECO:0000259" key="8">
    <source>
        <dbReference type="Pfam" id="PF23559"/>
    </source>
</evidence>
<keyword evidence="2" id="KW-0677">Repeat</keyword>
<comment type="caution">
    <text evidence="10">The sequence shown here is derived from an EMBL/GenBank/DDBJ whole genome shotgun (WGS) entry which is preliminary data.</text>
</comment>
<dbReference type="Pfam" id="PF00931">
    <property type="entry name" value="NB-ARC"/>
    <property type="match status" value="1"/>
</dbReference>
<evidence type="ECO:0000259" key="7">
    <source>
        <dbReference type="Pfam" id="PF18052"/>
    </source>
</evidence>